<keyword evidence="6" id="KW-0411">Iron-sulfur</keyword>
<evidence type="ECO:0000313" key="8">
    <source>
        <dbReference type="EMBL" id="GAA4727805.1"/>
    </source>
</evidence>
<sequence length="68" mass="7362">MQQLRVDLDLCEGYGNCVFEAEDYCELGDDDVVVLLQTEVADEDLERVQLAVGSCPVSALLLTQAPGS</sequence>
<protein>
    <recommendedName>
        <fullName evidence="10">Ferredoxin</fullName>
    </recommendedName>
</protein>
<dbReference type="SUPFAM" id="SSF54862">
    <property type="entry name" value="4Fe-4S ferredoxins"/>
    <property type="match status" value="1"/>
</dbReference>
<comment type="cofactor">
    <cofactor evidence="1">
        <name>[3Fe-4S] cluster</name>
        <dbReference type="ChEBI" id="CHEBI:21137"/>
    </cofactor>
</comment>
<keyword evidence="4" id="KW-0249">Electron transport</keyword>
<evidence type="ECO:0008006" key="10">
    <source>
        <dbReference type="Google" id="ProtNLM"/>
    </source>
</evidence>
<evidence type="ECO:0000256" key="3">
    <source>
        <dbReference type="ARBA" id="ARBA00022723"/>
    </source>
</evidence>
<keyword evidence="2" id="KW-0813">Transport</keyword>
<evidence type="ECO:0000256" key="5">
    <source>
        <dbReference type="ARBA" id="ARBA00023004"/>
    </source>
</evidence>
<dbReference type="RefSeq" id="WP_345525350.1">
    <property type="nucleotide sequence ID" value="NZ_BAABKN010000005.1"/>
</dbReference>
<dbReference type="Pfam" id="PF13459">
    <property type="entry name" value="Fer4_15"/>
    <property type="match status" value="1"/>
</dbReference>
<organism evidence="8 9">
    <name type="scientific">Nocardioides endophyticus</name>
    <dbReference type="NCBI Taxonomy" id="1353775"/>
    <lineage>
        <taxon>Bacteria</taxon>
        <taxon>Bacillati</taxon>
        <taxon>Actinomycetota</taxon>
        <taxon>Actinomycetes</taxon>
        <taxon>Propionibacteriales</taxon>
        <taxon>Nocardioidaceae</taxon>
        <taxon>Nocardioides</taxon>
    </lineage>
</organism>
<dbReference type="Gene3D" id="3.30.70.20">
    <property type="match status" value="1"/>
</dbReference>
<dbReference type="Proteomes" id="UP001499882">
    <property type="component" value="Unassembled WGS sequence"/>
</dbReference>
<keyword evidence="3" id="KW-0479">Metal-binding</keyword>
<name>A0ABP8YHX6_9ACTN</name>
<evidence type="ECO:0000313" key="9">
    <source>
        <dbReference type="Proteomes" id="UP001499882"/>
    </source>
</evidence>
<evidence type="ECO:0000256" key="1">
    <source>
        <dbReference type="ARBA" id="ARBA00001927"/>
    </source>
</evidence>
<dbReference type="EMBL" id="BAABKN010000005">
    <property type="protein sequence ID" value="GAA4727805.1"/>
    <property type="molecule type" value="Genomic_DNA"/>
</dbReference>
<accession>A0ABP8YHX6</accession>
<evidence type="ECO:0000256" key="7">
    <source>
        <dbReference type="ARBA" id="ARBA00023291"/>
    </source>
</evidence>
<keyword evidence="7" id="KW-0003">3Fe-4S</keyword>
<reference evidence="9" key="1">
    <citation type="journal article" date="2019" name="Int. J. Syst. Evol. Microbiol.">
        <title>The Global Catalogue of Microorganisms (GCM) 10K type strain sequencing project: providing services to taxonomists for standard genome sequencing and annotation.</title>
        <authorList>
            <consortium name="The Broad Institute Genomics Platform"/>
            <consortium name="The Broad Institute Genome Sequencing Center for Infectious Disease"/>
            <person name="Wu L."/>
            <person name="Ma J."/>
        </authorList>
    </citation>
    <scope>NUCLEOTIDE SEQUENCE [LARGE SCALE GENOMIC DNA]</scope>
    <source>
        <strain evidence="9">JCM 18532</strain>
    </source>
</reference>
<dbReference type="InterPro" id="IPR051269">
    <property type="entry name" value="Fe-S_cluster_ET"/>
</dbReference>
<evidence type="ECO:0000256" key="2">
    <source>
        <dbReference type="ARBA" id="ARBA00022448"/>
    </source>
</evidence>
<evidence type="ECO:0000256" key="4">
    <source>
        <dbReference type="ARBA" id="ARBA00022982"/>
    </source>
</evidence>
<gene>
    <name evidence="8" type="ORF">GCM10023350_08550</name>
</gene>
<keyword evidence="9" id="KW-1185">Reference proteome</keyword>
<proteinExistence type="predicted"/>
<dbReference type="PANTHER" id="PTHR36923">
    <property type="entry name" value="FERREDOXIN"/>
    <property type="match status" value="1"/>
</dbReference>
<comment type="caution">
    <text evidence="8">The sequence shown here is derived from an EMBL/GenBank/DDBJ whole genome shotgun (WGS) entry which is preliminary data.</text>
</comment>
<dbReference type="PANTHER" id="PTHR36923:SF3">
    <property type="entry name" value="FERREDOXIN"/>
    <property type="match status" value="1"/>
</dbReference>
<keyword evidence="5" id="KW-0408">Iron</keyword>
<evidence type="ECO:0000256" key="6">
    <source>
        <dbReference type="ARBA" id="ARBA00023014"/>
    </source>
</evidence>